<dbReference type="Gene3D" id="2.30.30.40">
    <property type="entry name" value="SH3 Domains"/>
    <property type="match status" value="1"/>
</dbReference>
<dbReference type="Proteomes" id="UP001595713">
    <property type="component" value="Unassembled WGS sequence"/>
</dbReference>
<protein>
    <submittedName>
        <fullName evidence="2">Chemotaxis protein CheW</fullName>
    </submittedName>
</protein>
<reference evidence="3" key="1">
    <citation type="journal article" date="2019" name="Int. J. Syst. Evol. Microbiol.">
        <title>The Global Catalogue of Microorganisms (GCM) 10K type strain sequencing project: providing services to taxonomists for standard genome sequencing and annotation.</title>
        <authorList>
            <consortium name="The Broad Institute Genomics Platform"/>
            <consortium name="The Broad Institute Genome Sequencing Center for Infectious Disease"/>
            <person name="Wu L."/>
            <person name="Ma J."/>
        </authorList>
    </citation>
    <scope>NUCLEOTIDE SEQUENCE [LARGE SCALE GENOMIC DNA]</scope>
    <source>
        <strain evidence="3">KCTC 42739</strain>
    </source>
</reference>
<evidence type="ECO:0000259" key="1">
    <source>
        <dbReference type="PROSITE" id="PS50851"/>
    </source>
</evidence>
<evidence type="ECO:0000313" key="3">
    <source>
        <dbReference type="Proteomes" id="UP001595713"/>
    </source>
</evidence>
<dbReference type="PROSITE" id="PS50851">
    <property type="entry name" value="CHEW"/>
    <property type="match status" value="1"/>
</dbReference>
<feature type="domain" description="CheW-like" evidence="1">
    <location>
        <begin position="1"/>
        <end position="139"/>
    </location>
</feature>
<dbReference type="InterPro" id="IPR002545">
    <property type="entry name" value="CheW-lke_dom"/>
</dbReference>
<sequence>MSLFLIAHIAGRAVAIDSAQVESVVDIGSVVPVPRSADQVLGLAALRSRVVTVIDTRVALGLPSAGGAAGRAVITLVEGQHYAILVDSLEDVAPFEMVPLSSGLILDGGWRSTGCGIVERDGEPILAINLRALLPGLAAVAA</sequence>
<organism evidence="2 3">
    <name type="scientific">Sphingomonas hylomeconis</name>
    <dbReference type="NCBI Taxonomy" id="1395958"/>
    <lineage>
        <taxon>Bacteria</taxon>
        <taxon>Pseudomonadati</taxon>
        <taxon>Pseudomonadota</taxon>
        <taxon>Alphaproteobacteria</taxon>
        <taxon>Sphingomonadales</taxon>
        <taxon>Sphingomonadaceae</taxon>
        <taxon>Sphingomonas</taxon>
    </lineage>
</organism>
<dbReference type="SUPFAM" id="SSF50341">
    <property type="entry name" value="CheW-like"/>
    <property type="match status" value="1"/>
</dbReference>
<name>A0ABV7SW90_9SPHN</name>
<gene>
    <name evidence="2" type="ORF">ACFONA_10440</name>
</gene>
<proteinExistence type="predicted"/>
<dbReference type="Pfam" id="PF01584">
    <property type="entry name" value="CheW"/>
    <property type="match status" value="1"/>
</dbReference>
<dbReference type="Gene3D" id="2.40.50.180">
    <property type="entry name" value="CheA-289, Domain 4"/>
    <property type="match status" value="1"/>
</dbReference>
<accession>A0ABV7SW90</accession>
<dbReference type="EMBL" id="JBHRXP010000004">
    <property type="protein sequence ID" value="MFC3580581.1"/>
    <property type="molecule type" value="Genomic_DNA"/>
</dbReference>
<keyword evidence="3" id="KW-1185">Reference proteome</keyword>
<dbReference type="RefSeq" id="WP_261294935.1">
    <property type="nucleotide sequence ID" value="NZ_JANQBK010000011.1"/>
</dbReference>
<dbReference type="SMART" id="SM00260">
    <property type="entry name" value="CheW"/>
    <property type="match status" value="1"/>
</dbReference>
<dbReference type="InterPro" id="IPR036061">
    <property type="entry name" value="CheW-like_dom_sf"/>
</dbReference>
<comment type="caution">
    <text evidence="2">The sequence shown here is derived from an EMBL/GenBank/DDBJ whole genome shotgun (WGS) entry which is preliminary data.</text>
</comment>
<evidence type="ECO:0000313" key="2">
    <source>
        <dbReference type="EMBL" id="MFC3580581.1"/>
    </source>
</evidence>